<name>A0A2I0X572_9ASPA</name>
<protein>
    <submittedName>
        <fullName evidence="3">Pentatricopeptide repeat-containing protein</fullName>
    </submittedName>
</protein>
<dbReference type="AlphaFoldDB" id="A0A2I0X572"/>
<gene>
    <name evidence="3" type="ORF">MA16_Dca007726</name>
</gene>
<dbReference type="InterPro" id="IPR051240">
    <property type="entry name" value="Mito_RNA-Proc/Resp"/>
</dbReference>
<dbReference type="Gene3D" id="1.25.40.10">
    <property type="entry name" value="Tetratricopeptide repeat domain"/>
    <property type="match status" value="1"/>
</dbReference>
<keyword evidence="4" id="KW-1185">Reference proteome</keyword>
<dbReference type="PROSITE" id="PS51375">
    <property type="entry name" value="PPR"/>
    <property type="match status" value="2"/>
</dbReference>
<dbReference type="GO" id="GO:0003729">
    <property type="term" value="F:mRNA binding"/>
    <property type="evidence" value="ECO:0007669"/>
    <property type="project" value="TreeGrafter"/>
</dbReference>
<feature type="repeat" description="PPR" evidence="2">
    <location>
        <begin position="14"/>
        <end position="44"/>
    </location>
</feature>
<reference evidence="3 4" key="1">
    <citation type="journal article" date="2016" name="Sci. Rep.">
        <title>The Dendrobium catenatum Lindl. genome sequence provides insights into polysaccharide synthase, floral development and adaptive evolution.</title>
        <authorList>
            <person name="Zhang G.Q."/>
            <person name="Xu Q."/>
            <person name="Bian C."/>
            <person name="Tsai W.C."/>
            <person name="Yeh C.M."/>
            <person name="Liu K.W."/>
            <person name="Yoshida K."/>
            <person name="Zhang L.S."/>
            <person name="Chang S.B."/>
            <person name="Chen F."/>
            <person name="Shi Y."/>
            <person name="Su Y.Y."/>
            <person name="Zhang Y.Q."/>
            <person name="Chen L.J."/>
            <person name="Yin Y."/>
            <person name="Lin M."/>
            <person name="Huang H."/>
            <person name="Deng H."/>
            <person name="Wang Z.W."/>
            <person name="Zhu S.L."/>
            <person name="Zhao X."/>
            <person name="Deng C."/>
            <person name="Niu S.C."/>
            <person name="Huang J."/>
            <person name="Wang M."/>
            <person name="Liu G.H."/>
            <person name="Yang H.J."/>
            <person name="Xiao X.J."/>
            <person name="Hsiao Y.Y."/>
            <person name="Wu W.L."/>
            <person name="Chen Y.Y."/>
            <person name="Mitsuda N."/>
            <person name="Ohme-Takagi M."/>
            <person name="Luo Y.B."/>
            <person name="Van de Peer Y."/>
            <person name="Liu Z.J."/>
        </authorList>
    </citation>
    <scope>NUCLEOTIDE SEQUENCE [LARGE SCALE GENOMIC DNA]</scope>
    <source>
        <tissue evidence="3">The whole plant</tissue>
    </source>
</reference>
<dbReference type="EMBL" id="KZ502144">
    <property type="protein sequence ID" value="PKU83055.1"/>
    <property type="molecule type" value="Genomic_DNA"/>
</dbReference>
<dbReference type="InterPro" id="IPR011990">
    <property type="entry name" value="TPR-like_helical_dom_sf"/>
</dbReference>
<feature type="repeat" description="PPR" evidence="2">
    <location>
        <begin position="48"/>
        <end position="82"/>
    </location>
</feature>
<evidence type="ECO:0000313" key="3">
    <source>
        <dbReference type="EMBL" id="PKU83055.1"/>
    </source>
</evidence>
<dbReference type="Pfam" id="PF13041">
    <property type="entry name" value="PPR_2"/>
    <property type="match status" value="1"/>
</dbReference>
<accession>A0A2I0X572</accession>
<dbReference type="InterPro" id="IPR002885">
    <property type="entry name" value="PPR_rpt"/>
</dbReference>
<evidence type="ECO:0000313" key="4">
    <source>
        <dbReference type="Proteomes" id="UP000233837"/>
    </source>
</evidence>
<dbReference type="PANTHER" id="PTHR47933">
    <property type="entry name" value="PENTATRICOPEPTIDE REPEAT-CONTAINING PROTEIN 1, MITOCHONDRIAL"/>
    <property type="match status" value="1"/>
</dbReference>
<organism evidence="3 4">
    <name type="scientific">Dendrobium catenatum</name>
    <dbReference type="NCBI Taxonomy" id="906689"/>
    <lineage>
        <taxon>Eukaryota</taxon>
        <taxon>Viridiplantae</taxon>
        <taxon>Streptophyta</taxon>
        <taxon>Embryophyta</taxon>
        <taxon>Tracheophyta</taxon>
        <taxon>Spermatophyta</taxon>
        <taxon>Magnoliopsida</taxon>
        <taxon>Liliopsida</taxon>
        <taxon>Asparagales</taxon>
        <taxon>Orchidaceae</taxon>
        <taxon>Epidendroideae</taxon>
        <taxon>Malaxideae</taxon>
        <taxon>Dendrobiinae</taxon>
        <taxon>Dendrobium</taxon>
    </lineage>
</organism>
<evidence type="ECO:0000256" key="2">
    <source>
        <dbReference type="PROSITE-ProRule" id="PRU00708"/>
    </source>
</evidence>
<dbReference type="Proteomes" id="UP000233837">
    <property type="component" value="Unassembled WGS sequence"/>
</dbReference>
<dbReference type="NCBIfam" id="TIGR00756">
    <property type="entry name" value="PPR"/>
    <property type="match status" value="2"/>
</dbReference>
<proteinExistence type="predicted"/>
<reference evidence="3 4" key="2">
    <citation type="journal article" date="2017" name="Nature">
        <title>The Apostasia genome and the evolution of orchids.</title>
        <authorList>
            <person name="Zhang G.Q."/>
            <person name="Liu K.W."/>
            <person name="Li Z."/>
            <person name="Lohaus R."/>
            <person name="Hsiao Y.Y."/>
            <person name="Niu S.C."/>
            <person name="Wang J.Y."/>
            <person name="Lin Y.C."/>
            <person name="Xu Q."/>
            <person name="Chen L.J."/>
            <person name="Yoshida K."/>
            <person name="Fujiwara S."/>
            <person name="Wang Z.W."/>
            <person name="Zhang Y.Q."/>
            <person name="Mitsuda N."/>
            <person name="Wang M."/>
            <person name="Liu G.H."/>
            <person name="Pecoraro L."/>
            <person name="Huang H.X."/>
            <person name="Xiao X.J."/>
            <person name="Lin M."/>
            <person name="Wu X.Y."/>
            <person name="Wu W.L."/>
            <person name="Chen Y.Y."/>
            <person name="Chang S.B."/>
            <person name="Sakamoto S."/>
            <person name="Ohme-Takagi M."/>
            <person name="Yagi M."/>
            <person name="Zeng S.J."/>
            <person name="Shen C.Y."/>
            <person name="Yeh C.M."/>
            <person name="Luo Y.B."/>
            <person name="Tsai W.C."/>
            <person name="Van de Peer Y."/>
            <person name="Liu Z.J."/>
        </authorList>
    </citation>
    <scope>NUCLEOTIDE SEQUENCE [LARGE SCALE GENOMIC DNA]</scope>
    <source>
        <tissue evidence="3">The whole plant</tissue>
    </source>
</reference>
<dbReference type="PANTHER" id="PTHR47933:SF45">
    <property type="entry name" value="PENTACOTRIPEPTIDE-REPEAT REGION OF PRORP DOMAIN-CONTAINING PROTEIN"/>
    <property type="match status" value="1"/>
</dbReference>
<keyword evidence="1" id="KW-0677">Repeat</keyword>
<evidence type="ECO:0000256" key="1">
    <source>
        <dbReference type="ARBA" id="ARBA00022737"/>
    </source>
</evidence>
<sequence>MFRDMVNNKGFPPDLMIYNVMIDGHSSDGNFKSTYEILKEMVKKKIHHDVTYNYLMRGLCLLGKAKEARALLDEMHRRGIKLDLVSYNTIISGYTRKRSCIMRVWHHGSALRPCKCPICRRLITLLIPTETSQSQRHEPAASQILENIEKYNRSFGGGSHSIMQFASCSKRRAPRCALCTMALKGPLRRGVPFAVNRYGVSVFTP</sequence>
<dbReference type="Pfam" id="PF01535">
    <property type="entry name" value="PPR"/>
    <property type="match status" value="1"/>
</dbReference>